<sequence>MQGTPTKMHITGSKWVYDYKTDADVNVNRYKARFVAKGYTQLKGVDYEETWAPCPARATVRAVLAMAADRDWEMHSVDVKTAYLNATMDKEMYIQPPKGYERGEGMVCEVLKAIYGAKQAGNLWAEHLHVTLTSAGARRSEADHCLYILTDPGLGIIFILVHVDDVAFVARTLEAVLFGKRIITDTYEARVSGELRCFLGMRVERNRARRTLKLSCPGHIHDLIKEHGLVKANPAKLPMTPGLVLAKTGNNILPDATIYQALVGRLNYLATTMRPDIAWAVGRLSLYLQEPDELHWRAAKSLLRYLCGTAEMGLVYNVSGRGHRLSRAVDTGEC</sequence>
<name>A0ACC3C016_PYRYE</name>
<protein>
    <submittedName>
        <fullName evidence="1">Uncharacterized protein</fullName>
    </submittedName>
</protein>
<dbReference type="EMBL" id="CM020619">
    <property type="protein sequence ID" value="KAK1863276.1"/>
    <property type="molecule type" value="Genomic_DNA"/>
</dbReference>
<accession>A0ACC3C016</accession>
<proteinExistence type="predicted"/>
<organism evidence="1 2">
    <name type="scientific">Pyropia yezoensis</name>
    <name type="common">Susabi-nori</name>
    <name type="synonym">Porphyra yezoensis</name>
    <dbReference type="NCBI Taxonomy" id="2788"/>
    <lineage>
        <taxon>Eukaryota</taxon>
        <taxon>Rhodophyta</taxon>
        <taxon>Bangiophyceae</taxon>
        <taxon>Bangiales</taxon>
        <taxon>Bangiaceae</taxon>
        <taxon>Pyropia</taxon>
    </lineage>
</organism>
<comment type="caution">
    <text evidence="1">The sequence shown here is derived from an EMBL/GenBank/DDBJ whole genome shotgun (WGS) entry which is preliminary data.</text>
</comment>
<evidence type="ECO:0000313" key="2">
    <source>
        <dbReference type="Proteomes" id="UP000798662"/>
    </source>
</evidence>
<gene>
    <name evidence="1" type="ORF">I4F81_005834</name>
</gene>
<evidence type="ECO:0000313" key="1">
    <source>
        <dbReference type="EMBL" id="KAK1863276.1"/>
    </source>
</evidence>
<reference evidence="1" key="1">
    <citation type="submission" date="2019-11" db="EMBL/GenBank/DDBJ databases">
        <title>Nori genome reveals adaptations in red seaweeds to the harsh intertidal environment.</title>
        <authorList>
            <person name="Wang D."/>
            <person name="Mao Y."/>
        </authorList>
    </citation>
    <scope>NUCLEOTIDE SEQUENCE</scope>
    <source>
        <tissue evidence="1">Gametophyte</tissue>
    </source>
</reference>
<dbReference type="Proteomes" id="UP000798662">
    <property type="component" value="Chromosome 2"/>
</dbReference>
<keyword evidence="2" id="KW-1185">Reference proteome</keyword>